<reference evidence="2" key="3">
    <citation type="submission" date="2025-09" db="UniProtKB">
        <authorList>
            <consortium name="Ensembl"/>
        </authorList>
    </citation>
    <scope>IDENTIFICATION</scope>
</reference>
<protein>
    <submittedName>
        <fullName evidence="2">Uncharacterized protein</fullName>
    </submittedName>
</protein>
<name>H2XYX7_CIOIN</name>
<dbReference type="AlphaFoldDB" id="H2XYX7"/>
<feature type="signal peptide" evidence="1">
    <location>
        <begin position="1"/>
        <end position="24"/>
    </location>
</feature>
<accession>H2XYX7</accession>
<keyword evidence="1" id="KW-0732">Signal</keyword>
<reference evidence="2" key="2">
    <citation type="submission" date="2025-08" db="UniProtKB">
        <authorList>
            <consortium name="Ensembl"/>
        </authorList>
    </citation>
    <scope>IDENTIFICATION</scope>
</reference>
<evidence type="ECO:0000313" key="3">
    <source>
        <dbReference type="Proteomes" id="UP000008144"/>
    </source>
</evidence>
<evidence type="ECO:0000313" key="2">
    <source>
        <dbReference type="Ensembl" id="ENSCINP00000034861.1"/>
    </source>
</evidence>
<proteinExistence type="predicted"/>
<dbReference type="GeneTree" id="ENSGT00390000015171"/>
<feature type="chain" id="PRO_5003578256" evidence="1">
    <location>
        <begin position="25"/>
        <end position="128"/>
    </location>
</feature>
<dbReference type="InParanoid" id="H2XYX7"/>
<dbReference type="Ensembl" id="ENSCINT00000035682.1">
    <property type="protein sequence ID" value="ENSCINP00000034861.1"/>
    <property type="gene ID" value="ENSCING00000017916.1"/>
</dbReference>
<dbReference type="Proteomes" id="UP000008144">
    <property type="component" value="Unassembled WGS sequence"/>
</dbReference>
<dbReference type="HOGENOM" id="CLU_1958795_0_0_1"/>
<organism evidence="2 3">
    <name type="scientific">Ciona intestinalis</name>
    <name type="common">Transparent sea squirt</name>
    <name type="synonym">Ascidia intestinalis</name>
    <dbReference type="NCBI Taxonomy" id="7719"/>
    <lineage>
        <taxon>Eukaryota</taxon>
        <taxon>Metazoa</taxon>
        <taxon>Chordata</taxon>
        <taxon>Tunicata</taxon>
        <taxon>Ascidiacea</taxon>
        <taxon>Phlebobranchia</taxon>
        <taxon>Cionidae</taxon>
        <taxon>Ciona</taxon>
    </lineage>
</organism>
<evidence type="ECO:0000256" key="1">
    <source>
        <dbReference type="SAM" id="SignalP"/>
    </source>
</evidence>
<sequence>MNLMTSSALVVCAFVCMMSQLVGGATLTSSEILKDLSSASSGEHVTQKRYAESAFTSMAAKQMDHAAFQQLLRLFGKRAIKRSGGMPETMNANPQPTEGGMNDNYVVILAREDFLQKVLNNEAQNDLS</sequence>
<keyword evidence="3" id="KW-1185">Reference proteome</keyword>
<reference evidence="3" key="1">
    <citation type="journal article" date="2002" name="Science">
        <title>The draft genome of Ciona intestinalis: insights into chordate and vertebrate origins.</title>
        <authorList>
            <person name="Dehal P."/>
            <person name="Satou Y."/>
            <person name="Campbell R.K."/>
            <person name="Chapman J."/>
            <person name="Degnan B."/>
            <person name="De Tomaso A."/>
            <person name="Davidson B."/>
            <person name="Di Gregorio A."/>
            <person name="Gelpke M."/>
            <person name="Goodstein D.M."/>
            <person name="Harafuji N."/>
            <person name="Hastings K.E."/>
            <person name="Ho I."/>
            <person name="Hotta K."/>
            <person name="Huang W."/>
            <person name="Kawashima T."/>
            <person name="Lemaire P."/>
            <person name="Martinez D."/>
            <person name="Meinertzhagen I.A."/>
            <person name="Necula S."/>
            <person name="Nonaka M."/>
            <person name="Putnam N."/>
            <person name="Rash S."/>
            <person name="Saiga H."/>
            <person name="Satake M."/>
            <person name="Terry A."/>
            <person name="Yamada L."/>
            <person name="Wang H.G."/>
            <person name="Awazu S."/>
            <person name="Azumi K."/>
            <person name="Boore J."/>
            <person name="Branno M."/>
            <person name="Chin-Bow S."/>
            <person name="DeSantis R."/>
            <person name="Doyle S."/>
            <person name="Francino P."/>
            <person name="Keys D.N."/>
            <person name="Haga S."/>
            <person name="Hayashi H."/>
            <person name="Hino K."/>
            <person name="Imai K.S."/>
            <person name="Inaba K."/>
            <person name="Kano S."/>
            <person name="Kobayashi K."/>
            <person name="Kobayashi M."/>
            <person name="Lee B.I."/>
            <person name="Makabe K.W."/>
            <person name="Manohar C."/>
            <person name="Matassi G."/>
            <person name="Medina M."/>
            <person name="Mochizuki Y."/>
            <person name="Mount S."/>
            <person name="Morishita T."/>
            <person name="Miura S."/>
            <person name="Nakayama A."/>
            <person name="Nishizaka S."/>
            <person name="Nomoto H."/>
            <person name="Ohta F."/>
            <person name="Oishi K."/>
            <person name="Rigoutsos I."/>
            <person name="Sano M."/>
            <person name="Sasaki A."/>
            <person name="Sasakura Y."/>
            <person name="Shoguchi E."/>
            <person name="Shin-i T."/>
            <person name="Spagnuolo A."/>
            <person name="Stainier D."/>
            <person name="Suzuki M.M."/>
            <person name="Tassy O."/>
            <person name="Takatori N."/>
            <person name="Tokuoka M."/>
            <person name="Yagi K."/>
            <person name="Yoshizaki F."/>
            <person name="Wada S."/>
            <person name="Zhang C."/>
            <person name="Hyatt P.D."/>
            <person name="Larimer F."/>
            <person name="Detter C."/>
            <person name="Doggett N."/>
            <person name="Glavina T."/>
            <person name="Hawkins T."/>
            <person name="Richardson P."/>
            <person name="Lucas S."/>
            <person name="Kohara Y."/>
            <person name="Levine M."/>
            <person name="Satoh N."/>
            <person name="Rokhsar D.S."/>
        </authorList>
    </citation>
    <scope>NUCLEOTIDE SEQUENCE [LARGE SCALE GENOMIC DNA]</scope>
</reference>